<dbReference type="Pfam" id="PF00756">
    <property type="entry name" value="Esterase"/>
    <property type="match status" value="1"/>
</dbReference>
<dbReference type="GO" id="GO:0016788">
    <property type="term" value="F:hydrolase activity, acting on ester bonds"/>
    <property type="evidence" value="ECO:0007669"/>
    <property type="project" value="TreeGrafter"/>
</dbReference>
<evidence type="ECO:0000256" key="2">
    <source>
        <dbReference type="ARBA" id="ARBA00022801"/>
    </source>
</evidence>
<dbReference type="SUPFAM" id="SSF53474">
    <property type="entry name" value="alpha/beta-Hydrolases"/>
    <property type="match status" value="1"/>
</dbReference>
<dbReference type="Gene3D" id="3.40.50.1820">
    <property type="entry name" value="alpha/beta hydrolase"/>
    <property type="match status" value="1"/>
</dbReference>
<dbReference type="Proteomes" id="UP000623842">
    <property type="component" value="Unassembled WGS sequence"/>
</dbReference>
<protein>
    <submittedName>
        <fullName evidence="4">Periplasmic siderophore cleavage esterase IroE family protein</fullName>
    </submittedName>
</protein>
<comment type="caution">
    <text evidence="4">The sequence shown here is derived from an EMBL/GenBank/DDBJ whole genome shotgun (WGS) entry which is preliminary data.</text>
</comment>
<evidence type="ECO:0000256" key="1">
    <source>
        <dbReference type="ARBA" id="ARBA00005622"/>
    </source>
</evidence>
<accession>A0A919ENX3</accession>
<dbReference type="AlphaFoldDB" id="A0A919ENX3"/>
<reference evidence="4" key="2">
    <citation type="submission" date="2020-09" db="EMBL/GenBank/DDBJ databases">
        <authorList>
            <person name="Sun Q."/>
            <person name="Kim S."/>
        </authorList>
    </citation>
    <scope>NUCLEOTIDE SEQUENCE</scope>
    <source>
        <strain evidence="4">KCTC 42731</strain>
    </source>
</reference>
<keyword evidence="5" id="KW-1185">Reference proteome</keyword>
<gene>
    <name evidence="4" type="ORF">GCM10017161_37320</name>
</gene>
<evidence type="ECO:0000313" key="4">
    <source>
        <dbReference type="EMBL" id="GHG04326.1"/>
    </source>
</evidence>
<proteinExistence type="inferred from homology"/>
<sequence>MYKPLITVLMWGLLIATTQVNAQARGESKTDSLYSNILSEQRELLIQLPNSYKLNKSQSYPVLYLLDGTRNFNHAVGTLDLLNQSYMAQEMIIVAIKNTDRTRDFTPTYNESYNRWGISGGAEKFLDFMEKELIPYVNKTHRTNGLKILSGHSFGGLLSVYAFQSRPGLFQAHFAFSPSLWWHDEVLFDTAKNVLTNTKDLNNYLYINMGTEGGMMLSAFEKYQQLLAEHAPKGLRYKTELVEDENHNTTAMVGHNPAYRDLFAMFQCPEDIQKQGLEAIQTFYKALSKDLGYEVKPPYSVIKDAGHYALNDKNVDKAINLFQHNIDTFPHIADAYFRIAFALEQNAQLEKALIMVDKAIALSKVENVEQNAFEYYRTYLKQEIAK</sequence>
<dbReference type="EMBL" id="BNCK01000010">
    <property type="protein sequence ID" value="GHG04326.1"/>
    <property type="molecule type" value="Genomic_DNA"/>
</dbReference>
<reference evidence="4" key="1">
    <citation type="journal article" date="2014" name="Int. J. Syst. Evol. Microbiol.">
        <title>Complete genome sequence of Corynebacterium casei LMG S-19264T (=DSM 44701T), isolated from a smear-ripened cheese.</title>
        <authorList>
            <consortium name="US DOE Joint Genome Institute (JGI-PGF)"/>
            <person name="Walter F."/>
            <person name="Albersmeier A."/>
            <person name="Kalinowski J."/>
            <person name="Ruckert C."/>
        </authorList>
    </citation>
    <scope>NUCLEOTIDE SEQUENCE</scope>
    <source>
        <strain evidence="4">KCTC 42731</strain>
    </source>
</reference>
<evidence type="ECO:0000313" key="5">
    <source>
        <dbReference type="Proteomes" id="UP000623842"/>
    </source>
</evidence>
<feature type="signal peptide" evidence="3">
    <location>
        <begin position="1"/>
        <end position="22"/>
    </location>
</feature>
<keyword evidence="3" id="KW-0732">Signal</keyword>
<dbReference type="PANTHER" id="PTHR40841:SF2">
    <property type="entry name" value="SIDEROPHORE-DEGRADING ESTERASE (EUROFUNG)"/>
    <property type="match status" value="1"/>
</dbReference>
<dbReference type="InterPro" id="IPR011990">
    <property type="entry name" value="TPR-like_helical_dom_sf"/>
</dbReference>
<keyword evidence="2" id="KW-0378">Hydrolase</keyword>
<feature type="chain" id="PRO_5037823995" evidence="3">
    <location>
        <begin position="23"/>
        <end position="386"/>
    </location>
</feature>
<dbReference type="PANTHER" id="PTHR40841">
    <property type="entry name" value="SIDEROPHORE TRIACETYLFUSARININE C ESTERASE"/>
    <property type="match status" value="1"/>
</dbReference>
<organism evidence="4 5">
    <name type="scientific">Thalassotalea marina</name>
    <dbReference type="NCBI Taxonomy" id="1673741"/>
    <lineage>
        <taxon>Bacteria</taxon>
        <taxon>Pseudomonadati</taxon>
        <taxon>Pseudomonadota</taxon>
        <taxon>Gammaproteobacteria</taxon>
        <taxon>Alteromonadales</taxon>
        <taxon>Colwelliaceae</taxon>
        <taxon>Thalassotalea</taxon>
    </lineage>
</organism>
<dbReference type="InterPro" id="IPR052558">
    <property type="entry name" value="Siderophore_Hydrolase_D"/>
</dbReference>
<name>A0A919ENX3_9GAMM</name>
<evidence type="ECO:0000256" key="3">
    <source>
        <dbReference type="SAM" id="SignalP"/>
    </source>
</evidence>
<dbReference type="InterPro" id="IPR000801">
    <property type="entry name" value="Esterase-like"/>
</dbReference>
<dbReference type="SUPFAM" id="SSF48452">
    <property type="entry name" value="TPR-like"/>
    <property type="match status" value="1"/>
</dbReference>
<dbReference type="InterPro" id="IPR029058">
    <property type="entry name" value="AB_hydrolase_fold"/>
</dbReference>
<comment type="similarity">
    <text evidence="1">Belongs to the esterase D family.</text>
</comment>
<dbReference type="RefSeq" id="WP_189773819.1">
    <property type="nucleotide sequence ID" value="NZ_BNCK01000010.1"/>
</dbReference>